<evidence type="ECO:0000256" key="4">
    <source>
        <dbReference type="ARBA" id="ARBA00023163"/>
    </source>
</evidence>
<protein>
    <submittedName>
        <fullName evidence="7">SWI/SNF chromatin-remodeling complex subunit</fullName>
    </submittedName>
</protein>
<feature type="compositionally biased region" description="Polar residues" evidence="6">
    <location>
        <begin position="21"/>
        <end position="39"/>
    </location>
</feature>
<dbReference type="PANTHER" id="PTHR10019">
    <property type="entry name" value="SNF5"/>
    <property type="match status" value="1"/>
</dbReference>
<dbReference type="STRING" id="86630.A0A367KCB8"/>
<dbReference type="GO" id="GO:0006338">
    <property type="term" value="P:chromatin remodeling"/>
    <property type="evidence" value="ECO:0007669"/>
    <property type="project" value="InterPro"/>
</dbReference>
<accession>A0A367KCB8</accession>
<keyword evidence="4" id="KW-0804">Transcription</keyword>
<evidence type="ECO:0000256" key="1">
    <source>
        <dbReference type="ARBA" id="ARBA00004123"/>
    </source>
</evidence>
<gene>
    <name evidence="7" type="primary">SNF5_3</name>
    <name evidence="7" type="ORF">CU097_013269</name>
</gene>
<dbReference type="Proteomes" id="UP000252139">
    <property type="component" value="Unassembled WGS sequence"/>
</dbReference>
<evidence type="ECO:0000256" key="5">
    <source>
        <dbReference type="ARBA" id="ARBA00023242"/>
    </source>
</evidence>
<reference evidence="7 8" key="1">
    <citation type="journal article" date="2018" name="G3 (Bethesda)">
        <title>Phylogenetic and Phylogenomic Definition of Rhizopus Species.</title>
        <authorList>
            <person name="Gryganskyi A.P."/>
            <person name="Golan J."/>
            <person name="Dolatabadi S."/>
            <person name="Mondo S."/>
            <person name="Robb S."/>
            <person name="Idnurm A."/>
            <person name="Muszewska A."/>
            <person name="Steczkiewicz K."/>
            <person name="Masonjones S."/>
            <person name="Liao H.L."/>
            <person name="Gajdeczka M.T."/>
            <person name="Anike F."/>
            <person name="Vuek A."/>
            <person name="Anishchenko I.M."/>
            <person name="Voigt K."/>
            <person name="de Hoog G.S."/>
            <person name="Smith M.E."/>
            <person name="Heitman J."/>
            <person name="Vilgalys R."/>
            <person name="Stajich J.E."/>
        </authorList>
    </citation>
    <scope>NUCLEOTIDE SEQUENCE [LARGE SCALE GENOMIC DNA]</scope>
    <source>
        <strain evidence="7 8">CBS 357.93</strain>
    </source>
</reference>
<feature type="compositionally biased region" description="Basic residues" evidence="6">
    <location>
        <begin position="10"/>
        <end position="20"/>
    </location>
</feature>
<name>A0A367KCB8_RHIAZ</name>
<proteinExistence type="inferred from homology"/>
<evidence type="ECO:0000256" key="2">
    <source>
        <dbReference type="ARBA" id="ARBA00010239"/>
    </source>
</evidence>
<dbReference type="GO" id="GO:0000228">
    <property type="term" value="C:nuclear chromosome"/>
    <property type="evidence" value="ECO:0007669"/>
    <property type="project" value="InterPro"/>
</dbReference>
<sequence length="484" mass="55814">MNSSLAPIKQRVKRQPKKNRQSGTNRSSQASFSALQQPGPSRAKQKSKKLSATLTLQPIQDQVDINQTKLDLYLHKEQQYQNSVDIQQKRAIELIQEKKHELNISTKMRQLRQKKKKFSLGHDHQEYGKVTNAEKSGIILLKSKMRSRYQHIFQSPFDGYDEADVEEILIPIRLDIQNDGYRICDTFVWNVNDPSISPIQFARVTCDDLSLPLYFVRLIAASMVDQIEDCYSSMYGADEENVESTPFHHPLATKSIKLKDEMLDLKTDLFTSKTELRIFIKLDITIGNMELNDKFEWDITCKENSPEAFAKVLVTELGLSGEFKSAIAHSIREQIYTFVKSLHLSGYHVWNKSIMNRGFKKSFLPIVKKATRNNNKIKSFTPSITQILDTEPVYMEKETIRESRLKRRNIRRGQKAITLPGLEPLATFRFVHAAKLEKGKYSVKERVNTTDNVITPLFPYQLVDNNTESVYFTSSEKVSMDVFD</sequence>
<evidence type="ECO:0000256" key="3">
    <source>
        <dbReference type="ARBA" id="ARBA00023015"/>
    </source>
</evidence>
<keyword evidence="5" id="KW-0539">Nucleus</keyword>
<comment type="subcellular location">
    <subcellularLocation>
        <location evidence="1">Nucleus</location>
    </subcellularLocation>
</comment>
<organism evidence="7 8">
    <name type="scientific">Rhizopus azygosporus</name>
    <name type="common">Rhizopus microsporus var. azygosporus</name>
    <dbReference type="NCBI Taxonomy" id="86630"/>
    <lineage>
        <taxon>Eukaryota</taxon>
        <taxon>Fungi</taxon>
        <taxon>Fungi incertae sedis</taxon>
        <taxon>Mucoromycota</taxon>
        <taxon>Mucoromycotina</taxon>
        <taxon>Mucoromycetes</taxon>
        <taxon>Mucorales</taxon>
        <taxon>Mucorineae</taxon>
        <taxon>Rhizopodaceae</taxon>
        <taxon>Rhizopus</taxon>
    </lineage>
</organism>
<dbReference type="InterPro" id="IPR006939">
    <property type="entry name" value="SNF5"/>
</dbReference>
<dbReference type="Pfam" id="PF04855">
    <property type="entry name" value="SNF5"/>
    <property type="match status" value="1"/>
</dbReference>
<keyword evidence="8" id="KW-1185">Reference proteome</keyword>
<comment type="caution">
    <text evidence="7">The sequence shown here is derived from an EMBL/GenBank/DDBJ whole genome shotgun (WGS) entry which is preliminary data.</text>
</comment>
<evidence type="ECO:0000313" key="7">
    <source>
        <dbReference type="EMBL" id="RCH99471.1"/>
    </source>
</evidence>
<evidence type="ECO:0000256" key="6">
    <source>
        <dbReference type="SAM" id="MobiDB-lite"/>
    </source>
</evidence>
<comment type="similarity">
    <text evidence="2">Belongs to the SNF5 family.</text>
</comment>
<keyword evidence="3" id="KW-0805">Transcription regulation</keyword>
<evidence type="ECO:0000313" key="8">
    <source>
        <dbReference type="Proteomes" id="UP000252139"/>
    </source>
</evidence>
<dbReference type="AlphaFoldDB" id="A0A367KCB8"/>
<dbReference type="EMBL" id="PJQL01000121">
    <property type="protein sequence ID" value="RCH99471.1"/>
    <property type="molecule type" value="Genomic_DNA"/>
</dbReference>
<feature type="region of interest" description="Disordered" evidence="6">
    <location>
        <begin position="1"/>
        <end position="49"/>
    </location>
</feature>
<dbReference type="OrthoDB" id="10258327at2759"/>